<evidence type="ECO:0000256" key="1">
    <source>
        <dbReference type="SAM" id="MobiDB-lite"/>
    </source>
</evidence>
<gene>
    <name evidence="2" type="ORF">GUJ93_ZPchr0013g36601</name>
</gene>
<proteinExistence type="predicted"/>
<feature type="compositionally biased region" description="Basic and acidic residues" evidence="1">
    <location>
        <begin position="1"/>
        <end position="12"/>
    </location>
</feature>
<dbReference type="EMBL" id="JAAALK010000079">
    <property type="protein sequence ID" value="KAG8099332.1"/>
    <property type="molecule type" value="Genomic_DNA"/>
</dbReference>
<accession>A0A8J5X0R4</accession>
<dbReference type="Proteomes" id="UP000729402">
    <property type="component" value="Unassembled WGS sequence"/>
</dbReference>
<comment type="caution">
    <text evidence="2">The sequence shown here is derived from an EMBL/GenBank/DDBJ whole genome shotgun (WGS) entry which is preliminary data.</text>
</comment>
<organism evidence="2 3">
    <name type="scientific">Zizania palustris</name>
    <name type="common">Northern wild rice</name>
    <dbReference type="NCBI Taxonomy" id="103762"/>
    <lineage>
        <taxon>Eukaryota</taxon>
        <taxon>Viridiplantae</taxon>
        <taxon>Streptophyta</taxon>
        <taxon>Embryophyta</taxon>
        <taxon>Tracheophyta</taxon>
        <taxon>Spermatophyta</taxon>
        <taxon>Magnoliopsida</taxon>
        <taxon>Liliopsida</taxon>
        <taxon>Poales</taxon>
        <taxon>Poaceae</taxon>
        <taxon>BOP clade</taxon>
        <taxon>Oryzoideae</taxon>
        <taxon>Oryzeae</taxon>
        <taxon>Zizaniinae</taxon>
        <taxon>Zizania</taxon>
    </lineage>
</organism>
<reference evidence="2" key="1">
    <citation type="journal article" date="2021" name="bioRxiv">
        <title>Whole Genome Assembly and Annotation of Northern Wild Rice, Zizania palustris L., Supports a Whole Genome Duplication in the Zizania Genus.</title>
        <authorList>
            <person name="Haas M."/>
            <person name="Kono T."/>
            <person name="Macchietto M."/>
            <person name="Millas R."/>
            <person name="McGilp L."/>
            <person name="Shao M."/>
            <person name="Duquette J."/>
            <person name="Hirsch C.N."/>
            <person name="Kimball J."/>
        </authorList>
    </citation>
    <scope>NUCLEOTIDE SEQUENCE</scope>
    <source>
        <tissue evidence="2">Fresh leaf tissue</tissue>
    </source>
</reference>
<sequence length="101" mass="10991">MGDWKQHEKNQDEEGEDGADEGPRTEDGGSSAEVRQEGRGSHVRVTTAMGGGRRGDSRAGGAGLAREDVSAQERRWLRRIDAGDTLATAMAARRREVNERV</sequence>
<dbReference type="AlphaFoldDB" id="A0A8J5X0R4"/>
<evidence type="ECO:0000313" key="2">
    <source>
        <dbReference type="EMBL" id="KAG8099332.1"/>
    </source>
</evidence>
<keyword evidence="3" id="KW-1185">Reference proteome</keyword>
<evidence type="ECO:0000313" key="3">
    <source>
        <dbReference type="Proteomes" id="UP000729402"/>
    </source>
</evidence>
<name>A0A8J5X0R4_ZIZPA</name>
<feature type="region of interest" description="Disordered" evidence="1">
    <location>
        <begin position="1"/>
        <end position="69"/>
    </location>
</feature>
<reference evidence="2" key="2">
    <citation type="submission" date="2021-02" db="EMBL/GenBank/DDBJ databases">
        <authorList>
            <person name="Kimball J.A."/>
            <person name="Haas M.W."/>
            <person name="Macchietto M."/>
            <person name="Kono T."/>
            <person name="Duquette J."/>
            <person name="Shao M."/>
        </authorList>
    </citation>
    <scope>NUCLEOTIDE SEQUENCE</scope>
    <source>
        <tissue evidence="2">Fresh leaf tissue</tissue>
    </source>
</reference>
<protein>
    <submittedName>
        <fullName evidence="2">Uncharacterized protein</fullName>
    </submittedName>
</protein>